<evidence type="ECO:0000256" key="1">
    <source>
        <dbReference type="ARBA" id="ARBA00022801"/>
    </source>
</evidence>
<dbReference type="InterPro" id="IPR013094">
    <property type="entry name" value="AB_hydrolase_3"/>
</dbReference>
<feature type="transmembrane region" description="Helical" evidence="2">
    <location>
        <begin position="7"/>
        <end position="31"/>
    </location>
</feature>
<protein>
    <submittedName>
        <fullName evidence="4">Alpha/beta hydrolase</fullName>
    </submittedName>
</protein>
<keyword evidence="2" id="KW-1133">Transmembrane helix</keyword>
<comment type="caution">
    <text evidence="4">The sequence shown here is derived from an EMBL/GenBank/DDBJ whole genome shotgun (WGS) entry which is preliminary data.</text>
</comment>
<sequence>MVKKFTLWASIVSLTGIVCALIVIISVHFWMHTEAGKVPPKTAVLLHAVHHNLVTPDMKAPSFFSQGGKPSYTSQMIDIPVSDGSKIEAKMYQPLQEGPHPIILYYHGGAFMEGYGSIHTHDNIVRSLAARTNSIVIAVGYRVAPKHPFPTAIEDSYDALVWAESHADEINGDPTKIAVVGDSAGGNIATVVSLMARDRQGPAITAQALLYPLTTFQDIEFDSRLKYDSGYYLLSRNVMLRARDTYTPDQAMWKLAYTSPLEAEDLYQLPPALVITAEFDPLRDEGEAYAERLAEHGVPVEAIRYNGVMHGFISFYEVMYRGNHGLSETAKFLHNSFEAEPQYEPYKLQVFNGTKGTPQLRDQVEAYAIGSFLLGKQALSFLSPEYASGENRVP</sequence>
<dbReference type="Pfam" id="PF07859">
    <property type="entry name" value="Abhydrolase_3"/>
    <property type="match status" value="1"/>
</dbReference>
<keyword evidence="2" id="KW-0472">Membrane</keyword>
<evidence type="ECO:0000313" key="4">
    <source>
        <dbReference type="EMBL" id="MCM3716415.1"/>
    </source>
</evidence>
<name>A0A9X2DUP2_9BACI</name>
<dbReference type="InterPro" id="IPR050300">
    <property type="entry name" value="GDXG_lipolytic_enzyme"/>
</dbReference>
<evidence type="ECO:0000313" key="5">
    <source>
        <dbReference type="Proteomes" id="UP001139179"/>
    </source>
</evidence>
<feature type="domain" description="Alpha/beta hydrolase fold-3" evidence="3">
    <location>
        <begin position="103"/>
        <end position="313"/>
    </location>
</feature>
<dbReference type="GO" id="GO:0016787">
    <property type="term" value="F:hydrolase activity"/>
    <property type="evidence" value="ECO:0007669"/>
    <property type="project" value="UniProtKB-KW"/>
</dbReference>
<keyword evidence="1 4" id="KW-0378">Hydrolase</keyword>
<evidence type="ECO:0000259" key="3">
    <source>
        <dbReference type="Pfam" id="PF07859"/>
    </source>
</evidence>
<dbReference type="InterPro" id="IPR029058">
    <property type="entry name" value="AB_hydrolase_fold"/>
</dbReference>
<dbReference type="EMBL" id="JAMBOL010000037">
    <property type="protein sequence ID" value="MCM3716415.1"/>
    <property type="molecule type" value="Genomic_DNA"/>
</dbReference>
<keyword evidence="5" id="KW-1185">Reference proteome</keyword>
<reference evidence="4" key="1">
    <citation type="submission" date="2022-05" db="EMBL/GenBank/DDBJ databases">
        <title>Comparative Genomics of Spacecraft Associated Microbes.</title>
        <authorList>
            <person name="Tran M.T."/>
            <person name="Wright A."/>
            <person name="Seuylemezian A."/>
            <person name="Eisen J."/>
            <person name="Coil D."/>
        </authorList>
    </citation>
    <scope>NUCLEOTIDE SEQUENCE</scope>
    <source>
        <strain evidence="4">214.1.1</strain>
    </source>
</reference>
<organism evidence="4 5">
    <name type="scientific">Halalkalibacter oceani</name>
    <dbReference type="NCBI Taxonomy" id="1653776"/>
    <lineage>
        <taxon>Bacteria</taxon>
        <taxon>Bacillati</taxon>
        <taxon>Bacillota</taxon>
        <taxon>Bacilli</taxon>
        <taxon>Bacillales</taxon>
        <taxon>Bacillaceae</taxon>
        <taxon>Halalkalibacter</taxon>
    </lineage>
</organism>
<keyword evidence="2" id="KW-0812">Transmembrane</keyword>
<evidence type="ECO:0000256" key="2">
    <source>
        <dbReference type="SAM" id="Phobius"/>
    </source>
</evidence>
<dbReference type="RefSeq" id="WP_251225082.1">
    <property type="nucleotide sequence ID" value="NZ_JAMBOL010000037.1"/>
</dbReference>
<proteinExistence type="predicted"/>
<dbReference type="PANTHER" id="PTHR48081:SF8">
    <property type="entry name" value="ALPHA_BETA HYDROLASE FOLD-3 DOMAIN-CONTAINING PROTEIN-RELATED"/>
    <property type="match status" value="1"/>
</dbReference>
<accession>A0A9X2DUP2</accession>
<dbReference type="SUPFAM" id="SSF53474">
    <property type="entry name" value="alpha/beta-Hydrolases"/>
    <property type="match status" value="1"/>
</dbReference>
<dbReference type="AlphaFoldDB" id="A0A9X2DUP2"/>
<dbReference type="PANTHER" id="PTHR48081">
    <property type="entry name" value="AB HYDROLASE SUPERFAMILY PROTEIN C4A8.06C"/>
    <property type="match status" value="1"/>
</dbReference>
<gene>
    <name evidence="4" type="ORF">M3202_20420</name>
</gene>
<dbReference type="Gene3D" id="3.40.50.1820">
    <property type="entry name" value="alpha/beta hydrolase"/>
    <property type="match status" value="1"/>
</dbReference>
<dbReference type="Proteomes" id="UP001139179">
    <property type="component" value="Unassembled WGS sequence"/>
</dbReference>